<dbReference type="EMBL" id="KK583227">
    <property type="protein sequence ID" value="KDO26035.1"/>
    <property type="molecule type" value="Genomic_DNA"/>
</dbReference>
<sequence>MWRLWVGRDIIRGEMWLGLYNVYVLPTLLYSCDARALTAADADRLESLHGQQLHQLIGVCYPHRISNNALNERCQTKPLRSRLAQAAFLVASFAARPTSRPTSRCVSILGAQALHRVLTARALPRTFGRLTEAIVDACPGVPTHDTV</sequence>
<dbReference type="VEuPathDB" id="FungiDB:SPRG_08688"/>
<name>A0A067CA33_SAPPC</name>
<protein>
    <submittedName>
        <fullName evidence="1">Uncharacterized protein</fullName>
    </submittedName>
</protein>
<dbReference type="RefSeq" id="XP_012203321.1">
    <property type="nucleotide sequence ID" value="XM_012347931.1"/>
</dbReference>
<dbReference type="OrthoDB" id="122000at2759"/>
<dbReference type="Proteomes" id="UP000030745">
    <property type="component" value="Unassembled WGS sequence"/>
</dbReference>
<dbReference type="AlphaFoldDB" id="A0A067CA33"/>
<accession>A0A067CA33</accession>
<evidence type="ECO:0000313" key="2">
    <source>
        <dbReference type="Proteomes" id="UP000030745"/>
    </source>
</evidence>
<proteinExistence type="predicted"/>
<dbReference type="KEGG" id="spar:SPRG_08688"/>
<dbReference type="GeneID" id="24130901"/>
<evidence type="ECO:0000313" key="1">
    <source>
        <dbReference type="EMBL" id="KDO26035.1"/>
    </source>
</evidence>
<organism evidence="1 2">
    <name type="scientific">Saprolegnia parasitica (strain CBS 223.65)</name>
    <dbReference type="NCBI Taxonomy" id="695850"/>
    <lineage>
        <taxon>Eukaryota</taxon>
        <taxon>Sar</taxon>
        <taxon>Stramenopiles</taxon>
        <taxon>Oomycota</taxon>
        <taxon>Saprolegniomycetes</taxon>
        <taxon>Saprolegniales</taxon>
        <taxon>Saprolegniaceae</taxon>
        <taxon>Saprolegnia</taxon>
    </lineage>
</organism>
<reference evidence="1 2" key="1">
    <citation type="journal article" date="2013" name="PLoS Genet.">
        <title>Distinctive expansion of potential virulence genes in the genome of the oomycete fish pathogen Saprolegnia parasitica.</title>
        <authorList>
            <person name="Jiang R.H."/>
            <person name="de Bruijn I."/>
            <person name="Haas B.J."/>
            <person name="Belmonte R."/>
            <person name="Lobach L."/>
            <person name="Christie J."/>
            <person name="van den Ackerveken G."/>
            <person name="Bottin A."/>
            <person name="Bulone V."/>
            <person name="Diaz-Moreno S.M."/>
            <person name="Dumas B."/>
            <person name="Fan L."/>
            <person name="Gaulin E."/>
            <person name="Govers F."/>
            <person name="Grenville-Briggs L.J."/>
            <person name="Horner N.R."/>
            <person name="Levin J.Z."/>
            <person name="Mammella M."/>
            <person name="Meijer H.J."/>
            <person name="Morris P."/>
            <person name="Nusbaum C."/>
            <person name="Oome S."/>
            <person name="Phillips A.J."/>
            <person name="van Rooyen D."/>
            <person name="Rzeszutek E."/>
            <person name="Saraiva M."/>
            <person name="Secombes C.J."/>
            <person name="Seidl M.F."/>
            <person name="Snel B."/>
            <person name="Stassen J.H."/>
            <person name="Sykes S."/>
            <person name="Tripathy S."/>
            <person name="van den Berg H."/>
            <person name="Vega-Arreguin J.C."/>
            <person name="Wawra S."/>
            <person name="Young S.K."/>
            <person name="Zeng Q."/>
            <person name="Dieguez-Uribeondo J."/>
            <person name="Russ C."/>
            <person name="Tyler B.M."/>
            <person name="van West P."/>
        </authorList>
    </citation>
    <scope>NUCLEOTIDE SEQUENCE [LARGE SCALE GENOMIC DNA]</scope>
    <source>
        <strain evidence="1 2">CBS 223.65</strain>
    </source>
</reference>
<dbReference type="PROSITE" id="PS51257">
    <property type="entry name" value="PROKAR_LIPOPROTEIN"/>
    <property type="match status" value="1"/>
</dbReference>
<keyword evidence="2" id="KW-1185">Reference proteome</keyword>
<gene>
    <name evidence="1" type="ORF">SPRG_08688</name>
</gene>